<organism evidence="1 2">
    <name type="scientific">Merdimmobilis hominis</name>
    <dbReference type="NCBI Taxonomy" id="2897707"/>
    <lineage>
        <taxon>Bacteria</taxon>
        <taxon>Bacillati</taxon>
        <taxon>Bacillota</taxon>
        <taxon>Clostridia</taxon>
        <taxon>Eubacteriales</taxon>
        <taxon>Oscillospiraceae</taxon>
        <taxon>Merdimmobilis</taxon>
    </lineage>
</organism>
<keyword evidence="2" id="KW-1185">Reference proteome</keyword>
<sequence>MTARTNPLSLPTVVLEPEELPKPLGYYGMEILRMMKNDYPDRYWKLLLSGTLMRTIYLREQELTELKLSLVQALEQKFPRPKTSSFLEVAAHMNILAEAADEVISRELRRPV</sequence>
<dbReference type="EMBL" id="JACJKY010000005">
    <property type="protein sequence ID" value="MBM6920338.1"/>
    <property type="molecule type" value="Genomic_DNA"/>
</dbReference>
<gene>
    <name evidence="1" type="ORF">H6A12_04095</name>
</gene>
<dbReference type="Pfam" id="PF14198">
    <property type="entry name" value="TnpV"/>
    <property type="match status" value="1"/>
</dbReference>
<dbReference type="Proteomes" id="UP000774750">
    <property type="component" value="Unassembled WGS sequence"/>
</dbReference>
<evidence type="ECO:0000313" key="2">
    <source>
        <dbReference type="Proteomes" id="UP000774750"/>
    </source>
</evidence>
<evidence type="ECO:0000313" key="1">
    <source>
        <dbReference type="EMBL" id="MBM6920338.1"/>
    </source>
</evidence>
<accession>A0A939BE80</accession>
<proteinExistence type="predicted"/>
<dbReference type="AlphaFoldDB" id="A0A939BE80"/>
<reference evidence="1" key="2">
    <citation type="journal article" date="2021" name="Sci. Rep.">
        <title>The distribution of antibiotic resistance genes in chicken gut microbiota commensals.</title>
        <authorList>
            <person name="Juricova H."/>
            <person name="Matiasovicova J."/>
            <person name="Kubasova T."/>
            <person name="Cejkova D."/>
            <person name="Rychlik I."/>
        </authorList>
    </citation>
    <scope>NUCLEOTIDE SEQUENCE</scope>
    <source>
        <strain evidence="1">An559</strain>
    </source>
</reference>
<protein>
    <submittedName>
        <fullName evidence="1">TnpV protein</fullName>
    </submittedName>
</protein>
<name>A0A939BE80_9FIRM</name>
<comment type="caution">
    <text evidence="1">The sequence shown here is derived from an EMBL/GenBank/DDBJ whole genome shotgun (WGS) entry which is preliminary data.</text>
</comment>
<reference evidence="1" key="1">
    <citation type="submission" date="2020-08" db="EMBL/GenBank/DDBJ databases">
        <authorList>
            <person name="Cejkova D."/>
            <person name="Kubasova T."/>
            <person name="Jahodarova E."/>
            <person name="Rychlik I."/>
        </authorList>
    </citation>
    <scope>NUCLEOTIDE SEQUENCE</scope>
    <source>
        <strain evidence="1">An559</strain>
    </source>
</reference>
<dbReference type="InterPro" id="IPR026989">
    <property type="entry name" value="TnpV"/>
</dbReference>
<dbReference type="RefSeq" id="WP_204445063.1">
    <property type="nucleotide sequence ID" value="NZ_JACJKY010000005.1"/>
</dbReference>